<dbReference type="CDD" id="cd09935">
    <property type="entry name" value="SH2_ABL"/>
    <property type="match status" value="1"/>
</dbReference>
<dbReference type="Pfam" id="PF00017">
    <property type="entry name" value="SH2"/>
    <property type="match status" value="1"/>
</dbReference>
<feature type="domain" description="Protein kinase" evidence="24">
    <location>
        <begin position="849"/>
        <end position="1100"/>
    </location>
</feature>
<feature type="compositionally biased region" description="Basic and acidic residues" evidence="20">
    <location>
        <begin position="1148"/>
        <end position="1160"/>
    </location>
</feature>
<feature type="transmembrane region" description="Helical" evidence="21">
    <location>
        <begin position="379"/>
        <end position="407"/>
    </location>
</feature>
<feature type="domain" description="SH3" evidence="23">
    <location>
        <begin position="668"/>
        <end position="728"/>
    </location>
</feature>
<dbReference type="CDD" id="cd05052">
    <property type="entry name" value="PTKc_Abl"/>
    <property type="match status" value="1"/>
</dbReference>
<dbReference type="InterPro" id="IPR050198">
    <property type="entry name" value="Non-receptor_tyrosine_kinases"/>
</dbReference>
<dbReference type="Gene3D" id="1.20.120.330">
    <property type="entry name" value="Nucleotidyltransferases domain 2"/>
    <property type="match status" value="1"/>
</dbReference>
<dbReference type="InterPro" id="IPR017441">
    <property type="entry name" value="Protein_kinase_ATP_BS"/>
</dbReference>
<evidence type="ECO:0000256" key="7">
    <source>
        <dbReference type="ARBA" id="ARBA00022741"/>
    </source>
</evidence>
<feature type="compositionally biased region" description="Low complexity" evidence="20">
    <location>
        <begin position="1430"/>
        <end position="1440"/>
    </location>
</feature>
<evidence type="ECO:0000313" key="25">
    <source>
        <dbReference type="EMBL" id="KAL1270171.1"/>
    </source>
</evidence>
<feature type="compositionally biased region" description="Low complexity" evidence="20">
    <location>
        <begin position="1304"/>
        <end position="1319"/>
    </location>
</feature>
<evidence type="ECO:0000256" key="20">
    <source>
        <dbReference type="SAM" id="MobiDB-lite"/>
    </source>
</evidence>
<keyword evidence="3 18" id="KW-0728">SH3 domain</keyword>
<dbReference type="PROSITE" id="PS50002">
    <property type="entry name" value="SH3"/>
    <property type="match status" value="1"/>
</dbReference>
<dbReference type="InterPro" id="IPR000980">
    <property type="entry name" value="SH2"/>
</dbReference>
<feature type="binding site" evidence="19">
    <location>
        <position position="878"/>
    </location>
    <ligand>
        <name>ATP</name>
        <dbReference type="ChEBI" id="CHEBI:30616"/>
    </ligand>
</feature>
<evidence type="ECO:0000256" key="9">
    <source>
        <dbReference type="ARBA" id="ARBA00022824"/>
    </source>
</evidence>
<dbReference type="Pfam" id="PF07714">
    <property type="entry name" value="PK_Tyr_Ser-Thr"/>
    <property type="match status" value="1"/>
</dbReference>
<keyword evidence="6" id="KW-0519">Myristate</keyword>
<dbReference type="Gene3D" id="2.30.30.40">
    <property type="entry name" value="SH3 Domains"/>
    <property type="match status" value="1"/>
</dbReference>
<evidence type="ECO:0000256" key="1">
    <source>
        <dbReference type="ARBA" id="ARBA00004477"/>
    </source>
</evidence>
<evidence type="ECO:0000256" key="17">
    <source>
        <dbReference type="PROSITE-ProRule" id="PRU00191"/>
    </source>
</evidence>
<dbReference type="InterPro" id="IPR004299">
    <property type="entry name" value="MBOAT_fam"/>
</dbReference>
<feature type="region of interest" description="Disordered" evidence="20">
    <location>
        <begin position="1558"/>
        <end position="1619"/>
    </location>
</feature>
<feature type="compositionally biased region" description="Low complexity" evidence="20">
    <location>
        <begin position="1219"/>
        <end position="1231"/>
    </location>
</feature>
<gene>
    <name evidence="25" type="ORF">QQF64_032460</name>
</gene>
<keyword evidence="14" id="KW-0829">Tyrosine-protein kinase</keyword>
<dbReference type="SUPFAM" id="SSF56112">
    <property type="entry name" value="Protein kinase-like (PK-like)"/>
    <property type="match status" value="1"/>
</dbReference>
<protein>
    <recommendedName>
        <fullName evidence="2">non-specific protein-tyrosine kinase</fullName>
        <ecNumber evidence="2">2.7.10.2</ecNumber>
    </recommendedName>
</protein>
<evidence type="ECO:0000259" key="22">
    <source>
        <dbReference type="PROSITE" id="PS50001"/>
    </source>
</evidence>
<keyword evidence="10 19" id="KW-0067">ATP-binding</keyword>
<dbReference type="InterPro" id="IPR036860">
    <property type="entry name" value="SH2_dom_sf"/>
</dbReference>
<feature type="region of interest" description="Disordered" evidence="20">
    <location>
        <begin position="1339"/>
        <end position="1477"/>
    </location>
</feature>
<dbReference type="Pfam" id="PF00018">
    <property type="entry name" value="SH3_1"/>
    <property type="match status" value="1"/>
</dbReference>
<dbReference type="InterPro" id="IPR008266">
    <property type="entry name" value="Tyr_kinase_AS"/>
</dbReference>
<keyword evidence="11 21" id="KW-1133">Transmembrane helix</keyword>
<dbReference type="InterPro" id="IPR000719">
    <property type="entry name" value="Prot_kinase_dom"/>
</dbReference>
<dbReference type="InterPro" id="IPR015015">
    <property type="entry name" value="F-actin-binding"/>
</dbReference>
<feature type="compositionally biased region" description="Polar residues" evidence="20">
    <location>
        <begin position="1193"/>
        <end position="1204"/>
    </location>
</feature>
<dbReference type="InterPro" id="IPR020635">
    <property type="entry name" value="Tyr_kinase_cat_dom"/>
</dbReference>
<dbReference type="SMART" id="SM00252">
    <property type="entry name" value="SH2"/>
    <property type="match status" value="1"/>
</dbReference>
<feature type="transmembrane region" description="Helical" evidence="21">
    <location>
        <begin position="519"/>
        <end position="538"/>
    </location>
</feature>
<dbReference type="EC" id="2.7.10.2" evidence="2"/>
<dbReference type="Gene3D" id="3.30.505.10">
    <property type="entry name" value="SH2 domain"/>
    <property type="match status" value="1"/>
</dbReference>
<evidence type="ECO:0000256" key="13">
    <source>
        <dbReference type="ARBA" id="ARBA00023136"/>
    </source>
</evidence>
<evidence type="ECO:0000259" key="24">
    <source>
        <dbReference type="PROSITE" id="PS50011"/>
    </source>
</evidence>
<evidence type="ECO:0000256" key="6">
    <source>
        <dbReference type="ARBA" id="ARBA00022707"/>
    </source>
</evidence>
<dbReference type="InterPro" id="IPR001452">
    <property type="entry name" value="SH3_domain"/>
</dbReference>
<evidence type="ECO:0000313" key="26">
    <source>
        <dbReference type="Proteomes" id="UP001558613"/>
    </source>
</evidence>
<evidence type="ECO:0000256" key="16">
    <source>
        <dbReference type="ARBA" id="ARBA00051245"/>
    </source>
</evidence>
<dbReference type="CDD" id="cd11850">
    <property type="entry name" value="SH3_Abl"/>
    <property type="match status" value="1"/>
</dbReference>
<dbReference type="EMBL" id="JAYMGO010000008">
    <property type="protein sequence ID" value="KAL1270171.1"/>
    <property type="molecule type" value="Genomic_DNA"/>
</dbReference>
<dbReference type="SMART" id="SM00808">
    <property type="entry name" value="FABD"/>
    <property type="match status" value="1"/>
</dbReference>
<evidence type="ECO:0000256" key="14">
    <source>
        <dbReference type="ARBA" id="ARBA00023137"/>
    </source>
</evidence>
<evidence type="ECO:0000256" key="8">
    <source>
        <dbReference type="ARBA" id="ARBA00022777"/>
    </source>
</evidence>
<feature type="transmembrane region" description="Helical" evidence="21">
    <location>
        <begin position="488"/>
        <end position="507"/>
    </location>
</feature>
<feature type="region of interest" description="Disordered" evidence="20">
    <location>
        <begin position="1129"/>
        <end position="1204"/>
    </location>
</feature>
<dbReference type="InterPro" id="IPR035837">
    <property type="entry name" value="ABL_SH2"/>
</dbReference>
<dbReference type="SMART" id="SM00326">
    <property type="entry name" value="SH3"/>
    <property type="match status" value="1"/>
</dbReference>
<feature type="compositionally biased region" description="Basic and acidic residues" evidence="20">
    <location>
        <begin position="1247"/>
        <end position="1260"/>
    </location>
</feature>
<keyword evidence="7 19" id="KW-0547">Nucleotide-binding</keyword>
<evidence type="ECO:0000256" key="5">
    <source>
        <dbReference type="ARBA" id="ARBA00022692"/>
    </source>
</evidence>
<dbReference type="PROSITE" id="PS50001">
    <property type="entry name" value="SH2"/>
    <property type="match status" value="1"/>
</dbReference>
<organism evidence="25 26">
    <name type="scientific">Cirrhinus molitorella</name>
    <name type="common">mud carp</name>
    <dbReference type="NCBI Taxonomy" id="172907"/>
    <lineage>
        <taxon>Eukaryota</taxon>
        <taxon>Metazoa</taxon>
        <taxon>Chordata</taxon>
        <taxon>Craniata</taxon>
        <taxon>Vertebrata</taxon>
        <taxon>Euteleostomi</taxon>
        <taxon>Actinopterygii</taxon>
        <taxon>Neopterygii</taxon>
        <taxon>Teleostei</taxon>
        <taxon>Ostariophysi</taxon>
        <taxon>Cypriniformes</taxon>
        <taxon>Cyprinidae</taxon>
        <taxon>Labeoninae</taxon>
        <taxon>Labeonini</taxon>
        <taxon>Cirrhinus</taxon>
    </lineage>
</organism>
<evidence type="ECO:0000256" key="18">
    <source>
        <dbReference type="PROSITE-ProRule" id="PRU00192"/>
    </source>
</evidence>
<keyword evidence="26" id="KW-1185">Reference proteome</keyword>
<dbReference type="InterPro" id="IPR036028">
    <property type="entry name" value="SH3-like_dom_sf"/>
</dbReference>
<feature type="domain" description="SH2" evidence="22">
    <location>
        <begin position="734"/>
        <end position="824"/>
    </location>
</feature>
<evidence type="ECO:0000256" key="10">
    <source>
        <dbReference type="ARBA" id="ARBA00022840"/>
    </source>
</evidence>
<evidence type="ECO:0000256" key="19">
    <source>
        <dbReference type="PROSITE-ProRule" id="PRU10141"/>
    </source>
</evidence>
<keyword evidence="15" id="KW-0449">Lipoprotein</keyword>
<feature type="transmembrane region" description="Helical" evidence="21">
    <location>
        <begin position="338"/>
        <end position="359"/>
    </location>
</feature>
<evidence type="ECO:0000259" key="23">
    <source>
        <dbReference type="PROSITE" id="PS50002"/>
    </source>
</evidence>
<feature type="transmembrane region" description="Helical" evidence="21">
    <location>
        <begin position="159"/>
        <end position="180"/>
    </location>
</feature>
<dbReference type="Pfam" id="PF08919">
    <property type="entry name" value="F_actin_bind"/>
    <property type="match status" value="1"/>
</dbReference>
<keyword evidence="9" id="KW-0256">Endoplasmic reticulum</keyword>
<feature type="compositionally biased region" description="Low complexity" evidence="20">
    <location>
        <begin position="573"/>
        <end position="590"/>
    </location>
</feature>
<comment type="caution">
    <text evidence="25">The sequence shown here is derived from an EMBL/GenBank/DDBJ whole genome shotgun (WGS) entry which is preliminary data.</text>
</comment>
<feature type="transmembrane region" description="Helical" evidence="21">
    <location>
        <begin position="462"/>
        <end position="482"/>
    </location>
</feature>
<dbReference type="SUPFAM" id="SSF55550">
    <property type="entry name" value="SH2 domain"/>
    <property type="match status" value="1"/>
</dbReference>
<proteinExistence type="predicted"/>
<keyword evidence="5 21" id="KW-0812">Transmembrane</keyword>
<dbReference type="Pfam" id="PF03062">
    <property type="entry name" value="MBOAT"/>
    <property type="match status" value="1"/>
</dbReference>
<feature type="compositionally biased region" description="Polar residues" evidence="20">
    <location>
        <begin position="1463"/>
        <end position="1477"/>
    </location>
</feature>
<feature type="transmembrane region" description="Helical" evidence="21">
    <location>
        <begin position="192"/>
        <end position="215"/>
    </location>
</feature>
<accession>A0ABR3MZZ6</accession>
<dbReference type="PRINTS" id="PR00401">
    <property type="entry name" value="SH2DOMAIN"/>
</dbReference>
<evidence type="ECO:0000256" key="3">
    <source>
        <dbReference type="ARBA" id="ARBA00022443"/>
    </source>
</evidence>
<dbReference type="Proteomes" id="UP001558613">
    <property type="component" value="Unassembled WGS sequence"/>
</dbReference>
<keyword evidence="13 21" id="KW-0472">Membrane</keyword>
<dbReference type="PROSITE" id="PS50011">
    <property type="entry name" value="PROTEIN_KINASE_DOM"/>
    <property type="match status" value="1"/>
</dbReference>
<comment type="catalytic activity">
    <reaction evidence="16">
        <text>L-tyrosyl-[protein] + ATP = O-phospho-L-tyrosyl-[protein] + ADP + H(+)</text>
        <dbReference type="Rhea" id="RHEA:10596"/>
        <dbReference type="Rhea" id="RHEA-COMP:10136"/>
        <dbReference type="Rhea" id="RHEA-COMP:20101"/>
        <dbReference type="ChEBI" id="CHEBI:15378"/>
        <dbReference type="ChEBI" id="CHEBI:30616"/>
        <dbReference type="ChEBI" id="CHEBI:46858"/>
        <dbReference type="ChEBI" id="CHEBI:61978"/>
        <dbReference type="ChEBI" id="CHEBI:456216"/>
        <dbReference type="EC" id="2.7.10.2"/>
    </reaction>
</comment>
<feature type="compositionally biased region" description="Basic and acidic residues" evidence="20">
    <location>
        <begin position="1450"/>
        <end position="1462"/>
    </location>
</feature>
<dbReference type="Gene3D" id="3.30.200.20">
    <property type="entry name" value="Phosphorylase Kinase, domain 1"/>
    <property type="match status" value="1"/>
</dbReference>
<dbReference type="PROSITE" id="PS00109">
    <property type="entry name" value="PROTEIN_KINASE_TYR"/>
    <property type="match status" value="1"/>
</dbReference>
<evidence type="ECO:0000256" key="12">
    <source>
        <dbReference type="ARBA" id="ARBA00022999"/>
    </source>
</evidence>
<evidence type="ECO:0000256" key="15">
    <source>
        <dbReference type="ARBA" id="ARBA00023288"/>
    </source>
</evidence>
<feature type="compositionally biased region" description="Basic and acidic residues" evidence="20">
    <location>
        <begin position="1409"/>
        <end position="1425"/>
    </location>
</feature>
<dbReference type="SMART" id="SM00219">
    <property type="entry name" value="TyrKc"/>
    <property type="match status" value="1"/>
</dbReference>
<feature type="transmembrane region" description="Helical" evidence="21">
    <location>
        <begin position="235"/>
        <end position="262"/>
    </location>
</feature>
<name>A0ABR3MZZ6_9TELE</name>
<keyword evidence="12 17" id="KW-0727">SH2 domain</keyword>
<dbReference type="Gene3D" id="1.10.510.10">
    <property type="entry name" value="Transferase(Phosphotransferase) domain 1"/>
    <property type="match status" value="1"/>
</dbReference>
<feature type="region of interest" description="Disordered" evidence="20">
    <location>
        <begin position="557"/>
        <end position="610"/>
    </location>
</feature>
<keyword evidence="8" id="KW-0418">Kinase</keyword>
<dbReference type="PRINTS" id="PR00109">
    <property type="entry name" value="TYRKINASE"/>
</dbReference>
<feature type="region of interest" description="Disordered" evidence="20">
    <location>
        <begin position="1219"/>
        <end position="1319"/>
    </location>
</feature>
<dbReference type="PROSITE" id="PS00107">
    <property type="entry name" value="PROTEIN_KINASE_ATP"/>
    <property type="match status" value="1"/>
</dbReference>
<keyword evidence="4" id="KW-0808">Transferase</keyword>
<evidence type="ECO:0000256" key="11">
    <source>
        <dbReference type="ARBA" id="ARBA00022989"/>
    </source>
</evidence>
<feature type="region of interest" description="Disordered" evidence="20">
    <location>
        <begin position="1"/>
        <end position="57"/>
    </location>
</feature>
<sequence>MLLLSHGSHSITRGKHNSRMVNEGAGAPRNRRGSHKVAPSSDQDGTGAERAAGELSCPSNGTVEVEHIISAKLQLKKKAEHLKASLMKQFDTQVNEFMDSLIEESASLGSSHVSTVFPLSDKEKSKLRHTRPSQGQTKQFVIRRSLLDDLFEVNHIRTIYHMFIALLILFIFSTLVVDFIDEGRLVLEFDLLVYAFGQFPLVVVTWMCMFLSTLVVPYVLLSVWASVYPTSNLRALWTVLAGFLLLVYQGLCLGFLPTYVVLKNGLPPASCFILILEQVRLIMKAHSFIRENVPRVQSLERNKTNSSTVPQFTQYIYFLFAPTLIYRDNYPRNPCIRWGYVATKFAQVIGCLFYAYYIFVRLCIPQFRSISMQLFDLRAMVLCVFNSILPGVLVLFLAFFAFLHCWLNAFAEMLRFGDRMFYKDWWNSTSFANYYRTWNVVVHDWLYYYVYRDFLWMTQKRFRAAAMFVVFTVSAVVHEYVLAICFGFFYPVMFCLFMCFGMVFNFVLNDQRKGPIWNVIMWTALFLGQGVLICLYSQEWYAQRFCPIQENTRRMGQQVGRVGEGASAGIQTPPQGQQQQGRSNRASSSGRRPRDGGGSSNITGTPPGRTAAAAAAAAAAANIMPDPGINVFTLHSEALHRPFGLDSTSLTEAVRWSSKENLLGAAESDPNLFVALYDFVASGDNTLSITKGEKLRVLGYNQNGEWSEVRSKNGQGWVPSNYITPVNSLEKHSWYHGPVSRSAAEYLLSSLINGSFLVRESESSPGQLSISLRYEGRVYHYRINTASDGKVYVTAESRFSTLAELVHHHSTVADGLVTTLHYPAPKCNKPTVYGVSPIHDKWEMERTDITMKHKLGGGQYGEVYVGVWKKYNLTVAVKTLKEDTMEVEEFLKEAAVMKEVKHPNLVQLLGVCTLEPPFYIVTEYMPHGNLLDYLRDCDREQVNAVVLLYMATQISSAMEYLEKKNFIHRDLAARNCLVGENHVVKVADFGLSRLMTGDTYTAHAGAKFPIKWTAPESLAYNTFSIKSDVWAFGVLLWEIATYGMSPYPGIDLSQVYDLLEKGYRMEQPEGCPPKVYELMRACWQWSPLDRPSFAEIHQAFETMFHDSSISEEVAEELCKTASGGQGGLAHTFGHDMPLLPSKSRGQKKHSENKENMEEAGPHGPAGLAASLFVGDGRSSSSPALPRKQRDKSPSSLLEDSQDTTFTRDRKAGFFSSFMKKKSMSSSSTSSSPQQQQNLPMPPKRSSSFREMETQPHKKYEPTAGFAGPPPPLPQTDGLSFSPSHGEGNHVQSRCCGATFGQKPSSSNSGGTSGQVGSSSSWGSLAGFFTPRLIKKTLGLRTGKPSGIDEGSGTKPFPRSNSTSSMSAGLPDLERMALTLPRNRSKPPLERTASTTSQPENGAARPSDAVLRKLDEGTAQIRDRPKAKLLPRGVAGGVRAPGVGGEADSDSNTRGKDGQDDRQGWSSPSKTSTLGSVNLHNHKVPVLISPTLKHSSADAHLVGVDSQGNRFKLLSDSGDRDRPRLVKPKCAPPPPPMLRSLQHAYSADAADEALSGNVEVNGDGIKRRGARPSIPPPQVPPAPVVLSSNNTTQAKMANGASSGGPGPTSAKPTLRRTRQQTERIPLEKISKEALLECAECLSSALQGNTELSSSSQVLDVGHQLLDYCSGYVDCIPQTRNKFAFREAVGKLELSLQELRASSTGGGVGPGTSPALDNLHTCIKEISDVVQR</sequence>
<feature type="compositionally biased region" description="Pro residues" evidence="20">
    <location>
        <begin position="1572"/>
        <end position="1582"/>
    </location>
</feature>
<reference evidence="25 26" key="1">
    <citation type="submission" date="2023-09" db="EMBL/GenBank/DDBJ databases">
        <authorList>
            <person name="Wang M."/>
        </authorList>
    </citation>
    <scope>NUCLEOTIDE SEQUENCE [LARGE SCALE GENOMIC DNA]</scope>
    <source>
        <strain evidence="25">GT-2023</strain>
        <tissue evidence="25">Liver</tissue>
    </source>
</reference>
<dbReference type="SUPFAM" id="SSF50044">
    <property type="entry name" value="SH3-domain"/>
    <property type="match status" value="1"/>
</dbReference>
<dbReference type="InterPro" id="IPR011009">
    <property type="entry name" value="Kinase-like_dom_sf"/>
</dbReference>
<evidence type="ECO:0000256" key="4">
    <source>
        <dbReference type="ARBA" id="ARBA00022679"/>
    </source>
</evidence>
<dbReference type="InterPro" id="IPR001245">
    <property type="entry name" value="Ser-Thr/Tyr_kinase_cat_dom"/>
</dbReference>
<dbReference type="PANTHER" id="PTHR24418">
    <property type="entry name" value="TYROSINE-PROTEIN KINASE"/>
    <property type="match status" value="1"/>
</dbReference>
<evidence type="ECO:0000256" key="2">
    <source>
        <dbReference type="ARBA" id="ARBA00011903"/>
    </source>
</evidence>
<comment type="subcellular location">
    <subcellularLocation>
        <location evidence="1">Endoplasmic reticulum membrane</location>
        <topology evidence="1">Multi-pass membrane protein</topology>
    </subcellularLocation>
</comment>
<feature type="region of interest" description="Disordered" evidence="20">
    <location>
        <begin position="1514"/>
        <end position="1534"/>
    </location>
</feature>
<evidence type="ECO:0000256" key="21">
    <source>
        <dbReference type="SAM" id="Phobius"/>
    </source>
</evidence>